<comment type="similarity">
    <text evidence="2 9">Belongs to the cytochrome P450 family.</text>
</comment>
<dbReference type="Proteomes" id="UP001187192">
    <property type="component" value="Unassembled WGS sequence"/>
</dbReference>
<evidence type="ECO:0000256" key="1">
    <source>
        <dbReference type="ARBA" id="ARBA00001971"/>
    </source>
</evidence>
<evidence type="ECO:0000313" key="12">
    <source>
        <dbReference type="Proteomes" id="UP001187192"/>
    </source>
</evidence>
<dbReference type="FunFam" id="1.10.630.10:FF:000008">
    <property type="entry name" value="Cytochrome P450 71D8"/>
    <property type="match status" value="1"/>
</dbReference>
<dbReference type="InterPro" id="IPR002401">
    <property type="entry name" value="Cyt_P450_E_grp-I"/>
</dbReference>
<dbReference type="PROSITE" id="PS00086">
    <property type="entry name" value="CYTOCHROME_P450"/>
    <property type="match status" value="1"/>
</dbReference>
<dbReference type="CDD" id="cd11072">
    <property type="entry name" value="CYP71-like"/>
    <property type="match status" value="1"/>
</dbReference>
<comment type="caution">
    <text evidence="11">The sequence shown here is derived from an EMBL/GenBank/DDBJ whole genome shotgun (WGS) entry which is preliminary data.</text>
</comment>
<evidence type="ECO:0008006" key="13">
    <source>
        <dbReference type="Google" id="ProtNLM"/>
    </source>
</evidence>
<keyword evidence="5 9" id="KW-0560">Oxidoreductase</keyword>
<protein>
    <recommendedName>
        <fullName evidence="13">Cytochrome P450</fullName>
    </recommendedName>
</protein>
<sequence length="523" mass="59595">MPVSSKLLYCTFFMELKLPSYTVLFTSFVFLFMVLNIFVKRAKPAGSYSKLPPGPWKLPFVENMHQLFGSLPHHALRDLAKKHGPFMYLKIGQVPTIVVSSPEFAKEVMRFHDTIFAFRPRLLFSQVIAYDCTDVAFAPYGEYWRQVRKICVLELLSAARVQSFRHIREEEVFNLVEWVASNVGSVIDLTKRIESTTFSIISRAAFGGKSKDHEDFISIVAEASEALGSFCLVDSFPSLGSFLEVITRERAKLENMRQRAARIFEIIIKKHEAEIQKGKTRKTEDLVDVLLKLHNNDHLEFSLTSDNVKAIIWDIFAAGGETATTTIDWAMAEIIKNPRVMKRVQDEVREIFGRQGSLDEACISEMTYFKCVVKETLRLHPAAPLLLPRECGEKCEINGFVIPAKTRIIVNAWAIARDSRYWIEPESFIPERFLDSSVDYKGINFEYIPFGAGRRICPGISFGMSNVELQLALLLYHFDWILPNGMKPEDLDMTDSFGTAVRRKYGLLLIPISYNPTPVAKSE</sequence>
<keyword evidence="10" id="KW-0472">Membrane</keyword>
<keyword evidence="10" id="KW-1133">Transmembrane helix</keyword>
<keyword evidence="6 8" id="KW-0408">Iron</keyword>
<keyword evidence="10" id="KW-0812">Transmembrane</keyword>
<dbReference type="EMBL" id="BTGU01003356">
    <property type="protein sequence ID" value="GMN31017.1"/>
    <property type="molecule type" value="Genomic_DNA"/>
</dbReference>
<dbReference type="Gene3D" id="1.10.630.10">
    <property type="entry name" value="Cytochrome P450"/>
    <property type="match status" value="1"/>
</dbReference>
<evidence type="ECO:0000256" key="5">
    <source>
        <dbReference type="ARBA" id="ARBA00023002"/>
    </source>
</evidence>
<evidence type="ECO:0000256" key="6">
    <source>
        <dbReference type="ARBA" id="ARBA00023004"/>
    </source>
</evidence>
<dbReference type="InterPro" id="IPR017972">
    <property type="entry name" value="Cyt_P450_CS"/>
</dbReference>
<feature type="binding site" description="axial binding residue" evidence="8">
    <location>
        <position position="457"/>
    </location>
    <ligand>
        <name>heme</name>
        <dbReference type="ChEBI" id="CHEBI:30413"/>
    </ligand>
    <ligandPart>
        <name>Fe</name>
        <dbReference type="ChEBI" id="CHEBI:18248"/>
    </ligandPart>
</feature>
<evidence type="ECO:0000313" key="11">
    <source>
        <dbReference type="EMBL" id="GMN31017.1"/>
    </source>
</evidence>
<dbReference type="AlphaFoldDB" id="A0AA88CV62"/>
<keyword evidence="4 8" id="KW-0479">Metal-binding</keyword>
<keyword evidence="12" id="KW-1185">Reference proteome</keyword>
<evidence type="ECO:0000256" key="8">
    <source>
        <dbReference type="PIRSR" id="PIRSR602401-1"/>
    </source>
</evidence>
<gene>
    <name evidence="11" type="ORF">TIFTF001_044538</name>
</gene>
<evidence type="ECO:0000256" key="3">
    <source>
        <dbReference type="ARBA" id="ARBA00022617"/>
    </source>
</evidence>
<dbReference type="PANTHER" id="PTHR47955">
    <property type="entry name" value="CYTOCHROME P450 FAMILY 71 PROTEIN"/>
    <property type="match status" value="1"/>
</dbReference>
<evidence type="ECO:0000256" key="7">
    <source>
        <dbReference type="ARBA" id="ARBA00023033"/>
    </source>
</evidence>
<dbReference type="GO" id="GO:0020037">
    <property type="term" value="F:heme binding"/>
    <property type="evidence" value="ECO:0007669"/>
    <property type="project" value="InterPro"/>
</dbReference>
<dbReference type="Pfam" id="PF00067">
    <property type="entry name" value="p450"/>
    <property type="match status" value="1"/>
</dbReference>
<dbReference type="InterPro" id="IPR036396">
    <property type="entry name" value="Cyt_P450_sf"/>
</dbReference>
<evidence type="ECO:0000256" key="10">
    <source>
        <dbReference type="SAM" id="Phobius"/>
    </source>
</evidence>
<reference evidence="11" key="1">
    <citation type="submission" date="2023-07" db="EMBL/GenBank/DDBJ databases">
        <title>draft genome sequence of fig (Ficus carica).</title>
        <authorList>
            <person name="Takahashi T."/>
            <person name="Nishimura K."/>
        </authorList>
    </citation>
    <scope>NUCLEOTIDE SEQUENCE</scope>
</reference>
<dbReference type="PANTHER" id="PTHR47955:SF8">
    <property type="entry name" value="CYTOCHROME P450 71D11-LIKE"/>
    <property type="match status" value="1"/>
</dbReference>
<evidence type="ECO:0000256" key="4">
    <source>
        <dbReference type="ARBA" id="ARBA00022723"/>
    </source>
</evidence>
<dbReference type="PRINTS" id="PR00385">
    <property type="entry name" value="P450"/>
</dbReference>
<comment type="cofactor">
    <cofactor evidence="1 8">
        <name>heme</name>
        <dbReference type="ChEBI" id="CHEBI:30413"/>
    </cofactor>
</comment>
<dbReference type="Gramene" id="FCD_00007409-RA">
    <property type="protein sequence ID" value="FCD_00007409-RA:cds"/>
    <property type="gene ID" value="FCD_00007409"/>
</dbReference>
<accession>A0AA88CV62</accession>
<evidence type="ECO:0000256" key="2">
    <source>
        <dbReference type="ARBA" id="ARBA00010617"/>
    </source>
</evidence>
<dbReference type="PRINTS" id="PR00463">
    <property type="entry name" value="EP450I"/>
</dbReference>
<dbReference type="InterPro" id="IPR001128">
    <property type="entry name" value="Cyt_P450"/>
</dbReference>
<name>A0AA88CV62_FICCA</name>
<dbReference type="GO" id="GO:0005506">
    <property type="term" value="F:iron ion binding"/>
    <property type="evidence" value="ECO:0007669"/>
    <property type="project" value="InterPro"/>
</dbReference>
<dbReference type="GO" id="GO:0016705">
    <property type="term" value="F:oxidoreductase activity, acting on paired donors, with incorporation or reduction of molecular oxygen"/>
    <property type="evidence" value="ECO:0007669"/>
    <property type="project" value="InterPro"/>
</dbReference>
<keyword evidence="3 8" id="KW-0349">Heme</keyword>
<evidence type="ECO:0000256" key="9">
    <source>
        <dbReference type="RuleBase" id="RU000461"/>
    </source>
</evidence>
<dbReference type="SUPFAM" id="SSF48264">
    <property type="entry name" value="Cytochrome P450"/>
    <property type="match status" value="1"/>
</dbReference>
<dbReference type="GO" id="GO:0004497">
    <property type="term" value="F:monooxygenase activity"/>
    <property type="evidence" value="ECO:0007669"/>
    <property type="project" value="UniProtKB-KW"/>
</dbReference>
<feature type="transmembrane region" description="Helical" evidence="10">
    <location>
        <begin position="20"/>
        <end position="39"/>
    </location>
</feature>
<keyword evidence="7 9" id="KW-0503">Monooxygenase</keyword>
<organism evidence="11 12">
    <name type="scientific">Ficus carica</name>
    <name type="common">Common fig</name>
    <dbReference type="NCBI Taxonomy" id="3494"/>
    <lineage>
        <taxon>Eukaryota</taxon>
        <taxon>Viridiplantae</taxon>
        <taxon>Streptophyta</taxon>
        <taxon>Embryophyta</taxon>
        <taxon>Tracheophyta</taxon>
        <taxon>Spermatophyta</taxon>
        <taxon>Magnoliopsida</taxon>
        <taxon>eudicotyledons</taxon>
        <taxon>Gunneridae</taxon>
        <taxon>Pentapetalae</taxon>
        <taxon>rosids</taxon>
        <taxon>fabids</taxon>
        <taxon>Rosales</taxon>
        <taxon>Moraceae</taxon>
        <taxon>Ficeae</taxon>
        <taxon>Ficus</taxon>
    </lineage>
</organism>
<proteinExistence type="inferred from homology"/>